<dbReference type="AlphaFoldDB" id="A0A8X7R4W6"/>
<accession>A0A8X7R4W6</accession>
<sequence length="81" mass="8709">MGTKSPGALSNKTVDKCEGGDPSDEDVSWSMVRSLKTMSPSRTHRCVIAKKARGVPGLDVETMKGEIVRWLTGLTSNMVEG</sequence>
<feature type="region of interest" description="Disordered" evidence="1">
    <location>
        <begin position="1"/>
        <end position="27"/>
    </location>
</feature>
<comment type="caution">
    <text evidence="2">The sequence shown here is derived from an EMBL/GenBank/DDBJ whole genome shotgun (WGS) entry which is preliminary data.</text>
</comment>
<proteinExistence type="predicted"/>
<keyword evidence="3" id="KW-1185">Reference proteome</keyword>
<evidence type="ECO:0000313" key="3">
    <source>
        <dbReference type="Proteomes" id="UP000886595"/>
    </source>
</evidence>
<dbReference type="EMBL" id="JAAMPC010000011">
    <property type="protein sequence ID" value="KAG2282035.1"/>
    <property type="molecule type" value="Genomic_DNA"/>
</dbReference>
<reference evidence="2 3" key="1">
    <citation type="submission" date="2020-02" db="EMBL/GenBank/DDBJ databases">
        <authorList>
            <person name="Ma Q."/>
            <person name="Huang Y."/>
            <person name="Song X."/>
            <person name="Pei D."/>
        </authorList>
    </citation>
    <scope>NUCLEOTIDE SEQUENCE [LARGE SCALE GENOMIC DNA]</scope>
    <source>
        <strain evidence="2">Sxm20200214</strain>
        <tissue evidence="2">Leaf</tissue>
    </source>
</reference>
<gene>
    <name evidence="2" type="ORF">Bca52824_053255</name>
</gene>
<protein>
    <submittedName>
        <fullName evidence="2">Uncharacterized protein</fullName>
    </submittedName>
</protein>
<dbReference type="Proteomes" id="UP000886595">
    <property type="component" value="Unassembled WGS sequence"/>
</dbReference>
<evidence type="ECO:0000256" key="1">
    <source>
        <dbReference type="SAM" id="MobiDB-lite"/>
    </source>
</evidence>
<evidence type="ECO:0000313" key="2">
    <source>
        <dbReference type="EMBL" id="KAG2282035.1"/>
    </source>
</evidence>
<name>A0A8X7R4W6_BRACI</name>
<organism evidence="2 3">
    <name type="scientific">Brassica carinata</name>
    <name type="common">Ethiopian mustard</name>
    <name type="synonym">Abyssinian cabbage</name>
    <dbReference type="NCBI Taxonomy" id="52824"/>
    <lineage>
        <taxon>Eukaryota</taxon>
        <taxon>Viridiplantae</taxon>
        <taxon>Streptophyta</taxon>
        <taxon>Embryophyta</taxon>
        <taxon>Tracheophyta</taxon>
        <taxon>Spermatophyta</taxon>
        <taxon>Magnoliopsida</taxon>
        <taxon>eudicotyledons</taxon>
        <taxon>Gunneridae</taxon>
        <taxon>Pentapetalae</taxon>
        <taxon>rosids</taxon>
        <taxon>malvids</taxon>
        <taxon>Brassicales</taxon>
        <taxon>Brassicaceae</taxon>
        <taxon>Brassiceae</taxon>
        <taxon>Brassica</taxon>
    </lineage>
</organism>